<comment type="similarity">
    <text evidence="10">Belongs to the PdxA family.</text>
</comment>
<keyword evidence="3 10" id="KW-0862">Zinc</keyword>
<dbReference type="GO" id="GO:0051287">
    <property type="term" value="F:NAD binding"/>
    <property type="evidence" value="ECO:0007669"/>
    <property type="project" value="InterPro"/>
</dbReference>
<keyword evidence="5 10" id="KW-0521">NADP</keyword>
<gene>
    <name evidence="10 11" type="primary">pdxA</name>
    <name evidence="11" type="ORF">THMIRHAT_07550</name>
</gene>
<dbReference type="Proteomes" id="UP000501466">
    <property type="component" value="Chromosome"/>
</dbReference>
<keyword evidence="6 10" id="KW-0560">Oxidoreductase</keyword>
<keyword evidence="1 10" id="KW-0963">Cytoplasm</keyword>
<dbReference type="GO" id="GO:0008615">
    <property type="term" value="P:pyridoxine biosynthetic process"/>
    <property type="evidence" value="ECO:0007669"/>
    <property type="project" value="UniProtKB-UniRule"/>
</dbReference>
<evidence type="ECO:0000256" key="6">
    <source>
        <dbReference type="ARBA" id="ARBA00023002"/>
    </source>
</evidence>
<dbReference type="HAMAP" id="MF_00536">
    <property type="entry name" value="PdxA"/>
    <property type="match status" value="1"/>
</dbReference>
<feature type="binding site" evidence="10">
    <location>
        <position position="141"/>
    </location>
    <ligand>
        <name>substrate</name>
    </ligand>
</feature>
<dbReference type="GO" id="GO:0050897">
    <property type="term" value="F:cobalt ion binding"/>
    <property type="evidence" value="ECO:0007669"/>
    <property type="project" value="UniProtKB-UniRule"/>
</dbReference>
<dbReference type="GO" id="GO:0050570">
    <property type="term" value="F:4-hydroxythreonine-4-phosphate dehydrogenase activity"/>
    <property type="evidence" value="ECO:0007669"/>
    <property type="project" value="UniProtKB-UniRule"/>
</dbReference>
<dbReference type="KEGG" id="tzo:THMIRHAT_07550"/>
<comment type="function">
    <text evidence="10">Catalyzes the NAD(P)-dependent oxidation of 4-(phosphooxy)-L-threonine (HTP) into 2-amino-3-oxo-4-(phosphooxy)butyric acid which spontaneously decarboxylates to form 3-amino-2-oxopropyl phosphate (AHAP).</text>
</comment>
<comment type="subunit">
    <text evidence="10">Homodimer.</text>
</comment>
<dbReference type="GO" id="GO:0008270">
    <property type="term" value="F:zinc ion binding"/>
    <property type="evidence" value="ECO:0007669"/>
    <property type="project" value="UniProtKB-UniRule"/>
</dbReference>
<dbReference type="Pfam" id="PF04166">
    <property type="entry name" value="PdxA"/>
    <property type="match status" value="1"/>
</dbReference>
<comment type="cofactor">
    <cofactor evidence="10">
        <name>Zn(2+)</name>
        <dbReference type="ChEBI" id="CHEBI:29105"/>
    </cofactor>
    <cofactor evidence="10">
        <name>Mg(2+)</name>
        <dbReference type="ChEBI" id="CHEBI:18420"/>
    </cofactor>
    <cofactor evidence="10">
        <name>Co(2+)</name>
        <dbReference type="ChEBI" id="CHEBI:48828"/>
    </cofactor>
    <text evidence="10">Binds 1 divalent metal cation per subunit. Can use ions such as Zn(2+), Mg(2+) or Co(2+).</text>
</comment>
<dbReference type="PANTHER" id="PTHR30004">
    <property type="entry name" value="4-HYDROXYTHREONINE-4-PHOSPHATE DEHYDROGENASE"/>
    <property type="match status" value="1"/>
</dbReference>
<dbReference type="EMBL" id="AP021888">
    <property type="protein sequence ID" value="BBP43009.1"/>
    <property type="molecule type" value="Genomic_DNA"/>
</dbReference>
<proteinExistence type="inferred from homology"/>
<dbReference type="RefSeq" id="WP_173290854.1">
    <property type="nucleotide sequence ID" value="NZ_AP021888.1"/>
</dbReference>
<evidence type="ECO:0000313" key="12">
    <source>
        <dbReference type="Proteomes" id="UP000501466"/>
    </source>
</evidence>
<dbReference type="SUPFAM" id="SSF53659">
    <property type="entry name" value="Isocitrate/Isopropylmalate dehydrogenase-like"/>
    <property type="match status" value="1"/>
</dbReference>
<evidence type="ECO:0000256" key="4">
    <source>
        <dbReference type="ARBA" id="ARBA00022842"/>
    </source>
</evidence>
<sequence>MSVQFKQIPRLAITLGEPAGIGAEQIVQLAQTPWDIEWVVIGNAALIQQRATDLNLPIQIQYYQTDALPSANLLGQVKVIDIDLPQPVIAGQLNVANAGFVIQLLDRAIAGCMSGEFDGMVTGAVHKGIINEAGLKFTGHTEYLAEKSRTDQVVMMLATPGLRVPLATTHLPLRAIPDAITPELLEKVITITYDSLQQQFGIANPVIYIAGLNPHAGEDGHLGREEIDVMIPVIQKLKQRMPNLIGPLPADTMFTQDKLKKGDAFLAMYHDQGLPVLKHLGFGQAVNVTLGLPFIRTSVDHGTALDIAGKGICTDTSFRYAIQVACDMLTGKTQETPHV</sequence>
<name>A0A6F8PLM9_9GAMM</name>
<dbReference type="NCBIfam" id="TIGR00557">
    <property type="entry name" value="pdxA"/>
    <property type="match status" value="1"/>
</dbReference>
<comment type="catalytic activity">
    <reaction evidence="10">
        <text>4-(phosphooxy)-L-threonine + NAD(+) = 3-amino-2-oxopropyl phosphate + CO2 + NADH</text>
        <dbReference type="Rhea" id="RHEA:32275"/>
        <dbReference type="ChEBI" id="CHEBI:16526"/>
        <dbReference type="ChEBI" id="CHEBI:57279"/>
        <dbReference type="ChEBI" id="CHEBI:57540"/>
        <dbReference type="ChEBI" id="CHEBI:57945"/>
        <dbReference type="ChEBI" id="CHEBI:58452"/>
        <dbReference type="EC" id="1.1.1.262"/>
    </reaction>
</comment>
<protein>
    <recommendedName>
        <fullName evidence="10">4-hydroxythreonine-4-phosphate dehydrogenase</fullName>
        <ecNumber evidence="10">1.1.1.262</ecNumber>
    </recommendedName>
    <alternativeName>
        <fullName evidence="10">4-(phosphohydroxy)-L-threonine dehydrogenase</fullName>
    </alternativeName>
</protein>
<feature type="binding site" evidence="10">
    <location>
        <position position="140"/>
    </location>
    <ligand>
        <name>substrate</name>
    </ligand>
</feature>
<dbReference type="Gene3D" id="3.40.718.10">
    <property type="entry name" value="Isopropylmalate Dehydrogenase"/>
    <property type="match status" value="1"/>
</dbReference>
<keyword evidence="9 10" id="KW-0170">Cobalt</keyword>
<evidence type="ECO:0000313" key="11">
    <source>
        <dbReference type="EMBL" id="BBP43009.1"/>
    </source>
</evidence>
<dbReference type="InterPro" id="IPR005255">
    <property type="entry name" value="PdxA_fam"/>
</dbReference>
<evidence type="ECO:0000256" key="5">
    <source>
        <dbReference type="ARBA" id="ARBA00022857"/>
    </source>
</evidence>
<organism evidence="11 12">
    <name type="scientific">Thiosulfativibrio zosterae</name>
    <dbReference type="NCBI Taxonomy" id="2675053"/>
    <lineage>
        <taxon>Bacteria</taxon>
        <taxon>Pseudomonadati</taxon>
        <taxon>Pseudomonadota</taxon>
        <taxon>Gammaproteobacteria</taxon>
        <taxon>Thiotrichales</taxon>
        <taxon>Piscirickettsiaceae</taxon>
        <taxon>Thiosulfativibrio</taxon>
    </lineage>
</organism>
<feature type="binding site" evidence="10">
    <location>
        <position position="287"/>
    </location>
    <ligand>
        <name>substrate</name>
    </ligand>
</feature>
<keyword evidence="2 10" id="KW-0479">Metal-binding</keyword>
<evidence type="ECO:0000256" key="10">
    <source>
        <dbReference type="HAMAP-Rule" id="MF_00536"/>
    </source>
</evidence>
<dbReference type="UniPathway" id="UPA00244">
    <property type="reaction ID" value="UER00312"/>
</dbReference>
<evidence type="ECO:0000256" key="7">
    <source>
        <dbReference type="ARBA" id="ARBA00023027"/>
    </source>
</evidence>
<dbReference type="GO" id="GO:0000287">
    <property type="term" value="F:magnesium ion binding"/>
    <property type="evidence" value="ECO:0007669"/>
    <property type="project" value="UniProtKB-UniRule"/>
</dbReference>
<feature type="binding site" evidence="10">
    <location>
        <position position="278"/>
    </location>
    <ligand>
        <name>substrate</name>
    </ligand>
</feature>
<keyword evidence="12" id="KW-1185">Reference proteome</keyword>
<dbReference type="EC" id="1.1.1.262" evidence="10"/>
<dbReference type="InterPro" id="IPR037510">
    <property type="entry name" value="PdxA"/>
</dbReference>
<comment type="subcellular location">
    <subcellularLocation>
        <location evidence="10">Cytoplasm</location>
    </subcellularLocation>
</comment>
<accession>A0A6F8PLM9</accession>
<dbReference type="GO" id="GO:0005737">
    <property type="term" value="C:cytoplasm"/>
    <property type="evidence" value="ECO:0007669"/>
    <property type="project" value="UniProtKB-SubCell"/>
</dbReference>
<keyword evidence="8 10" id="KW-0664">Pyridoxine biosynthesis</keyword>
<comment type="miscellaneous">
    <text evidence="10">The active site is located at the dimer interface.</text>
</comment>
<reference evidence="12" key="1">
    <citation type="submission" date="2019-11" db="EMBL/GenBank/DDBJ databases">
        <title>Isolation and characterization of two novel species in the genus Thiomicrorhabdus.</title>
        <authorList>
            <person name="Mochizuki J."/>
            <person name="Kojima H."/>
            <person name="Fukui M."/>
        </authorList>
    </citation>
    <scope>NUCLEOTIDE SEQUENCE [LARGE SCALE GENOMIC DNA]</scope>
    <source>
        <strain evidence="12">AkT22</strain>
    </source>
</reference>
<dbReference type="PANTHER" id="PTHR30004:SF5">
    <property type="entry name" value="4-HYDROXYTHREONINE-4-PHOSPHATE DEHYDROGENASE"/>
    <property type="match status" value="1"/>
</dbReference>
<evidence type="ECO:0000256" key="8">
    <source>
        <dbReference type="ARBA" id="ARBA00023096"/>
    </source>
</evidence>
<keyword evidence="7 10" id="KW-0520">NAD</keyword>
<evidence type="ECO:0000256" key="2">
    <source>
        <dbReference type="ARBA" id="ARBA00022723"/>
    </source>
</evidence>
<keyword evidence="4 10" id="KW-0460">Magnesium</keyword>
<dbReference type="AlphaFoldDB" id="A0A6F8PLM9"/>
<feature type="binding site" evidence="10">
    <location>
        <position position="215"/>
    </location>
    <ligand>
        <name>a divalent metal cation</name>
        <dbReference type="ChEBI" id="CHEBI:60240"/>
        <note>ligand shared between dimeric partners</note>
    </ligand>
</feature>
<dbReference type="GO" id="GO:0042823">
    <property type="term" value="P:pyridoxal phosphate biosynthetic process"/>
    <property type="evidence" value="ECO:0007669"/>
    <property type="project" value="UniProtKB-UniRule"/>
</dbReference>
<comment type="pathway">
    <text evidence="10">Cofactor biosynthesis; pyridoxine 5'-phosphate biosynthesis; pyridoxine 5'-phosphate from D-erythrose 4-phosphate: step 4/5.</text>
</comment>
<evidence type="ECO:0000256" key="1">
    <source>
        <dbReference type="ARBA" id="ARBA00022490"/>
    </source>
</evidence>
<evidence type="ECO:0000256" key="3">
    <source>
        <dbReference type="ARBA" id="ARBA00022833"/>
    </source>
</evidence>
<feature type="binding site" evidence="10">
    <location>
        <position position="296"/>
    </location>
    <ligand>
        <name>substrate</name>
    </ligand>
</feature>
<feature type="binding site" evidence="10">
    <location>
        <position position="170"/>
    </location>
    <ligand>
        <name>a divalent metal cation</name>
        <dbReference type="ChEBI" id="CHEBI:60240"/>
        <note>ligand shared between dimeric partners</note>
    </ligand>
</feature>
<feature type="binding site" evidence="10">
    <location>
        <position position="270"/>
    </location>
    <ligand>
        <name>a divalent metal cation</name>
        <dbReference type="ChEBI" id="CHEBI:60240"/>
        <note>ligand shared between dimeric partners</note>
    </ligand>
</feature>
<evidence type="ECO:0000256" key="9">
    <source>
        <dbReference type="ARBA" id="ARBA00023285"/>
    </source>
</evidence>